<proteinExistence type="predicted"/>
<evidence type="ECO:0000256" key="1">
    <source>
        <dbReference type="SAM" id="Coils"/>
    </source>
</evidence>
<name>A0A9J6ESA3_RHIMP</name>
<protein>
    <submittedName>
        <fullName evidence="2">Uncharacterized protein</fullName>
    </submittedName>
</protein>
<gene>
    <name evidence="2" type="ORF">HPB51_009942</name>
</gene>
<dbReference type="AlphaFoldDB" id="A0A9J6ESA3"/>
<dbReference type="InterPro" id="IPR004244">
    <property type="entry name" value="Transposase_22"/>
</dbReference>
<dbReference type="Proteomes" id="UP000821866">
    <property type="component" value="Chromosome 10"/>
</dbReference>
<keyword evidence="3" id="KW-1185">Reference proteome</keyword>
<evidence type="ECO:0000313" key="3">
    <source>
        <dbReference type="Proteomes" id="UP000821866"/>
    </source>
</evidence>
<reference evidence="2" key="2">
    <citation type="submission" date="2021-09" db="EMBL/GenBank/DDBJ databases">
        <authorList>
            <person name="Jia N."/>
            <person name="Wang J."/>
            <person name="Shi W."/>
            <person name="Du L."/>
            <person name="Sun Y."/>
            <person name="Zhan W."/>
            <person name="Jiang J."/>
            <person name="Wang Q."/>
            <person name="Zhang B."/>
            <person name="Ji P."/>
            <person name="Sakyi L.B."/>
            <person name="Cui X."/>
            <person name="Yuan T."/>
            <person name="Jiang B."/>
            <person name="Yang W."/>
            <person name="Lam T.T.-Y."/>
            <person name="Chang Q."/>
            <person name="Ding S."/>
            <person name="Wang X."/>
            <person name="Zhu J."/>
            <person name="Ruan X."/>
            <person name="Zhao L."/>
            <person name="Wei J."/>
            <person name="Que T."/>
            <person name="Du C."/>
            <person name="Cheng J."/>
            <person name="Dai P."/>
            <person name="Han X."/>
            <person name="Huang E."/>
            <person name="Gao Y."/>
            <person name="Liu J."/>
            <person name="Shao H."/>
            <person name="Ye R."/>
            <person name="Li L."/>
            <person name="Wei W."/>
            <person name="Wang X."/>
            <person name="Wang C."/>
            <person name="Huo Q."/>
            <person name="Li W."/>
            <person name="Guo W."/>
            <person name="Chen H."/>
            <person name="Chen S."/>
            <person name="Zhou L."/>
            <person name="Zhou L."/>
            <person name="Ni X."/>
            <person name="Tian J."/>
            <person name="Zhou Y."/>
            <person name="Sheng Y."/>
            <person name="Liu T."/>
            <person name="Pan Y."/>
            <person name="Xia L."/>
            <person name="Li J."/>
            <person name="Zhao F."/>
            <person name="Cao W."/>
        </authorList>
    </citation>
    <scope>NUCLEOTIDE SEQUENCE</scope>
    <source>
        <strain evidence="2">Rmic-2018</strain>
        <tissue evidence="2">Larvae</tissue>
    </source>
</reference>
<evidence type="ECO:0000313" key="2">
    <source>
        <dbReference type="EMBL" id="KAH8037387.1"/>
    </source>
</evidence>
<keyword evidence="1" id="KW-0175">Coiled coil</keyword>
<comment type="caution">
    <text evidence="2">The sequence shown here is derived from an EMBL/GenBank/DDBJ whole genome shotgun (WGS) entry which is preliminary data.</text>
</comment>
<reference evidence="2" key="1">
    <citation type="journal article" date="2020" name="Cell">
        <title>Large-Scale Comparative Analyses of Tick Genomes Elucidate Their Genetic Diversity and Vector Capacities.</title>
        <authorList>
            <consortium name="Tick Genome and Microbiome Consortium (TIGMIC)"/>
            <person name="Jia N."/>
            <person name="Wang J."/>
            <person name="Shi W."/>
            <person name="Du L."/>
            <person name="Sun Y."/>
            <person name="Zhan W."/>
            <person name="Jiang J.F."/>
            <person name="Wang Q."/>
            <person name="Zhang B."/>
            <person name="Ji P."/>
            <person name="Bell-Sakyi L."/>
            <person name="Cui X.M."/>
            <person name="Yuan T.T."/>
            <person name="Jiang B.G."/>
            <person name="Yang W.F."/>
            <person name="Lam T.T."/>
            <person name="Chang Q.C."/>
            <person name="Ding S.J."/>
            <person name="Wang X.J."/>
            <person name="Zhu J.G."/>
            <person name="Ruan X.D."/>
            <person name="Zhao L."/>
            <person name="Wei J.T."/>
            <person name="Ye R.Z."/>
            <person name="Que T.C."/>
            <person name="Du C.H."/>
            <person name="Zhou Y.H."/>
            <person name="Cheng J.X."/>
            <person name="Dai P.F."/>
            <person name="Guo W.B."/>
            <person name="Han X.H."/>
            <person name="Huang E.J."/>
            <person name="Li L.F."/>
            <person name="Wei W."/>
            <person name="Gao Y.C."/>
            <person name="Liu J.Z."/>
            <person name="Shao H.Z."/>
            <person name="Wang X."/>
            <person name="Wang C.C."/>
            <person name="Yang T.C."/>
            <person name="Huo Q.B."/>
            <person name="Li W."/>
            <person name="Chen H.Y."/>
            <person name="Chen S.E."/>
            <person name="Zhou L.G."/>
            <person name="Ni X.B."/>
            <person name="Tian J.H."/>
            <person name="Sheng Y."/>
            <person name="Liu T."/>
            <person name="Pan Y.S."/>
            <person name="Xia L.Y."/>
            <person name="Li J."/>
            <person name="Zhao F."/>
            <person name="Cao W.C."/>
        </authorList>
    </citation>
    <scope>NUCLEOTIDE SEQUENCE</scope>
    <source>
        <strain evidence="2">Rmic-2018</strain>
    </source>
</reference>
<sequence>MNSTEKEQMANIEKILLDVQSSQKTMLTKLAEIVAKQADLEQKIDSVIAKSNVIEERIKIVEISERKIEAKLDDLENRSRRLNLVFFGVPDNERKETWEKSESLVEEICSNVLKLSNIPIERAHRLGAFTEGRIRPIVATFSGWKARESVMRNAYKFKNTSFSVSEGFSHAVREKRRLLWNYAREKRDSKGCRVRLNYDKLVINGKTFVWDSEMNQPVPLHAHARSQEAD</sequence>
<dbReference type="VEuPathDB" id="VectorBase:LOC119179421"/>
<organism evidence="2 3">
    <name type="scientific">Rhipicephalus microplus</name>
    <name type="common">Cattle tick</name>
    <name type="synonym">Boophilus microplus</name>
    <dbReference type="NCBI Taxonomy" id="6941"/>
    <lineage>
        <taxon>Eukaryota</taxon>
        <taxon>Metazoa</taxon>
        <taxon>Ecdysozoa</taxon>
        <taxon>Arthropoda</taxon>
        <taxon>Chelicerata</taxon>
        <taxon>Arachnida</taxon>
        <taxon>Acari</taxon>
        <taxon>Parasitiformes</taxon>
        <taxon>Ixodida</taxon>
        <taxon>Ixodoidea</taxon>
        <taxon>Ixodidae</taxon>
        <taxon>Rhipicephalinae</taxon>
        <taxon>Rhipicephalus</taxon>
        <taxon>Boophilus</taxon>
    </lineage>
</organism>
<dbReference type="Gene3D" id="3.30.70.1820">
    <property type="entry name" value="L1 transposable element, RRM domain"/>
    <property type="match status" value="1"/>
</dbReference>
<feature type="coiled-coil region" evidence="1">
    <location>
        <begin position="58"/>
        <end position="85"/>
    </location>
</feature>
<dbReference type="EMBL" id="JABSTU010000002">
    <property type="protein sequence ID" value="KAH8037387.1"/>
    <property type="molecule type" value="Genomic_DNA"/>
</dbReference>
<dbReference type="PANTHER" id="PTHR11505">
    <property type="entry name" value="L1 TRANSPOSABLE ELEMENT-RELATED"/>
    <property type="match status" value="1"/>
</dbReference>
<accession>A0A9J6ESA3</accession>